<evidence type="ECO:0000313" key="2">
    <source>
        <dbReference type="Proteomes" id="UP000829494"/>
    </source>
</evidence>
<dbReference type="EMBL" id="CP094298">
    <property type="protein sequence ID" value="UNZ05081.1"/>
    <property type="molecule type" value="Genomic_DNA"/>
</dbReference>
<keyword evidence="2" id="KW-1185">Reference proteome</keyword>
<gene>
    <name evidence="1" type="ORF">SRIMR7_23275</name>
</gene>
<dbReference type="GeneID" id="66855808"/>
<name>A0ABY3Z4A2_STRRM</name>
<reference evidence="1 2" key="1">
    <citation type="submission" date="2022-03" db="EMBL/GenBank/DDBJ databases">
        <title>Complete genome of Streptomyces rimosus ssp. rimosus R7 (=ATCC 10970).</title>
        <authorList>
            <person name="Beganovic S."/>
            <person name="Ruckert C."/>
            <person name="Busche T."/>
            <person name="Kalinowski J."/>
            <person name="Wittmann C."/>
        </authorList>
    </citation>
    <scope>NUCLEOTIDE SEQUENCE [LARGE SCALE GENOMIC DNA]</scope>
    <source>
        <strain evidence="1 2">R7</strain>
    </source>
</reference>
<organism evidence="1 2">
    <name type="scientific">Streptomyces rimosus subsp. rimosus</name>
    <dbReference type="NCBI Taxonomy" id="132474"/>
    <lineage>
        <taxon>Bacteria</taxon>
        <taxon>Bacillati</taxon>
        <taxon>Actinomycetota</taxon>
        <taxon>Actinomycetes</taxon>
        <taxon>Kitasatosporales</taxon>
        <taxon>Streptomycetaceae</taxon>
        <taxon>Streptomyces</taxon>
    </lineage>
</organism>
<evidence type="ECO:0000313" key="1">
    <source>
        <dbReference type="EMBL" id="UNZ05081.1"/>
    </source>
</evidence>
<dbReference type="RefSeq" id="WP_003979879.1">
    <property type="nucleotide sequence ID" value="NZ_CP043497.1"/>
</dbReference>
<dbReference type="Proteomes" id="UP000829494">
    <property type="component" value="Chromosome"/>
</dbReference>
<proteinExistence type="predicted"/>
<accession>A0ABY3Z4A2</accession>
<sequence length="87" mass="9474">MATTTPRPAIEALDVPLADVQADIKRRRVTPEAVREALQEVQARHKGDKEYPAKERAATAGALWLVEHPECCSTAADYPDWTCGGTA</sequence>
<protein>
    <submittedName>
        <fullName evidence="1">Uncharacterized protein</fullName>
    </submittedName>
</protein>